<comment type="caution">
    <text evidence="1">The sequence shown here is derived from an EMBL/GenBank/DDBJ whole genome shotgun (WGS) entry which is preliminary data.</text>
</comment>
<dbReference type="Proteomes" id="UP000220691">
    <property type="component" value="Unassembled WGS sequence"/>
</dbReference>
<evidence type="ECO:0000313" key="1">
    <source>
        <dbReference type="EMBL" id="PEN97853.1"/>
    </source>
</evidence>
<evidence type="ECO:0000313" key="2">
    <source>
        <dbReference type="Proteomes" id="UP000220691"/>
    </source>
</evidence>
<accession>A0A9X6UCM2</accession>
<proteinExistence type="predicted"/>
<name>A0A9X6UCM2_BACCE</name>
<sequence length="91" mass="10042">MDKNLQTSLIDAIQIMVDEAVKSTSYTSSHVGLVKKLMGFDCIVELYGNDTTCKVPEHLHTQIGVGDIVIVQDLYNNSVQKFVQSKIGAKQ</sequence>
<organism evidence="1 2">
    <name type="scientific">Bacillus cereus</name>
    <dbReference type="NCBI Taxonomy" id="1396"/>
    <lineage>
        <taxon>Bacteria</taxon>
        <taxon>Bacillati</taxon>
        <taxon>Bacillota</taxon>
        <taxon>Bacilli</taxon>
        <taxon>Bacillales</taxon>
        <taxon>Bacillaceae</taxon>
        <taxon>Bacillus</taxon>
        <taxon>Bacillus cereus group</taxon>
    </lineage>
</organism>
<reference evidence="1 2" key="1">
    <citation type="submission" date="2017-09" db="EMBL/GenBank/DDBJ databases">
        <title>Large-scale bioinformatics analysis of Bacillus genomes uncovers conserved roles of natural products in bacterial physiology.</title>
        <authorList>
            <consortium name="Agbiome Team Llc"/>
            <person name="Bleich R.M."/>
            <person name="Kirk G.J."/>
            <person name="Santa Maria K.C."/>
            <person name="Allen S.E."/>
            <person name="Farag S."/>
            <person name="Shank E.A."/>
            <person name="Bowers A."/>
        </authorList>
    </citation>
    <scope>NUCLEOTIDE SEQUENCE [LARGE SCALE GENOMIC DNA]</scope>
    <source>
        <strain evidence="1 2">AFS027647</strain>
    </source>
</reference>
<gene>
    <name evidence="1" type="ORF">CN553_12515</name>
</gene>
<dbReference type="EMBL" id="NUAN01000071">
    <property type="protein sequence ID" value="PEN97853.1"/>
    <property type="molecule type" value="Genomic_DNA"/>
</dbReference>
<dbReference type="AlphaFoldDB" id="A0A9X6UCM2"/>
<dbReference type="RefSeq" id="WP_098126436.1">
    <property type="nucleotide sequence ID" value="NZ_NUAN01000071.1"/>
</dbReference>
<protein>
    <submittedName>
        <fullName evidence="1">Uncharacterized protein</fullName>
    </submittedName>
</protein>